<dbReference type="InterPro" id="IPR036188">
    <property type="entry name" value="FAD/NAD-bd_sf"/>
</dbReference>
<feature type="domain" description="Methyltransferase" evidence="5">
    <location>
        <begin position="366"/>
        <end position="458"/>
    </location>
</feature>
<accession>A0ABS3V6T5</accession>
<dbReference type="PRINTS" id="PR00368">
    <property type="entry name" value="FADPNR"/>
</dbReference>
<dbReference type="InterPro" id="IPR041698">
    <property type="entry name" value="Methyltransf_25"/>
</dbReference>
<dbReference type="InterPro" id="IPR050097">
    <property type="entry name" value="Ferredoxin-NADP_redctase_2"/>
</dbReference>
<dbReference type="Pfam" id="PF13649">
    <property type="entry name" value="Methyltransf_25"/>
    <property type="match status" value="1"/>
</dbReference>
<dbReference type="CDD" id="cd02440">
    <property type="entry name" value="AdoMet_MTases"/>
    <property type="match status" value="1"/>
</dbReference>
<gene>
    <name evidence="6" type="ORF">JQN83_10965</name>
</gene>
<dbReference type="Pfam" id="PF07992">
    <property type="entry name" value="Pyr_redox_2"/>
    <property type="match status" value="1"/>
</dbReference>
<dbReference type="SUPFAM" id="SSF51905">
    <property type="entry name" value="FAD/NAD(P)-binding domain"/>
    <property type="match status" value="1"/>
</dbReference>
<dbReference type="PANTHER" id="PTHR48105">
    <property type="entry name" value="THIOREDOXIN REDUCTASE 1-RELATED-RELATED"/>
    <property type="match status" value="1"/>
</dbReference>
<dbReference type="Gene3D" id="3.50.50.60">
    <property type="entry name" value="FAD/NAD(P)-binding domain"/>
    <property type="match status" value="2"/>
</dbReference>
<evidence type="ECO:0000259" key="5">
    <source>
        <dbReference type="Pfam" id="PF13649"/>
    </source>
</evidence>
<evidence type="ECO:0000313" key="6">
    <source>
        <dbReference type="EMBL" id="MBO4161329.1"/>
    </source>
</evidence>
<evidence type="ECO:0000259" key="4">
    <source>
        <dbReference type="Pfam" id="PF07992"/>
    </source>
</evidence>
<keyword evidence="1" id="KW-0285">Flavoprotein</keyword>
<protein>
    <submittedName>
        <fullName evidence="6">NAD(P)/FAD-dependent oxidoreductase</fullName>
    </submittedName>
</protein>
<name>A0ABS3V6T5_9ACTN</name>
<evidence type="ECO:0000256" key="1">
    <source>
        <dbReference type="ARBA" id="ARBA00022630"/>
    </source>
</evidence>
<dbReference type="Proteomes" id="UP000671399">
    <property type="component" value="Unassembled WGS sequence"/>
</dbReference>
<sequence length="546" mass="57953">MTEHAHRTSEHTPRQSIVRTCDVAVIGGSAAGLAAALQLARQRRSVIVVDDGTPRNAPAAHMHGYLGREGTPPEAMRAIGREEVRSFGGNVLTGRVLTVRKEDDGFHLALSGGHVLVARRLLAATGIVDELPDIEGLTERWGAQVFSCPFCHGWEVRDLRVVQIVTTPMGLHPTPLMRHLTDQLTVVLHDATGIDPAAVQTLVASGVPVVESAVRRVADADPDGSLAVELADGRRLPADAILTGGRFRPRVEMLAGLGIDTTAHPSGLGHLVAVDPTGRTSVEGVFAAGNLTDPSAQVLQSAANGGWIGAQIAFSLAAEDTAAGVRPSGVAIEWDNRYGDQERVWSANPNGTLIAEAADLPPGRALDVGAGEGADALWLAERGWQVTASDVSGRALGRVRAEAARRGLDVRALHRDANDPDAFADGTYDLVSLQYGSFQRTPEQRGLRNLLDSVAVGGTLLVVGHDLTPLRQPSDPGEQTRMYDPQAYVGIDEIAAAITASGDWRVDVNETRPRPPGAISTHHVSDVVLRAVRLKQETGRPGHREE</sequence>
<comment type="catalytic activity">
    <reaction evidence="3">
        <text>[thioredoxin]-dithiol + NADP(+) = [thioredoxin]-disulfide + NADPH + H(+)</text>
        <dbReference type="Rhea" id="RHEA:20345"/>
        <dbReference type="Rhea" id="RHEA-COMP:10698"/>
        <dbReference type="Rhea" id="RHEA-COMP:10700"/>
        <dbReference type="ChEBI" id="CHEBI:15378"/>
        <dbReference type="ChEBI" id="CHEBI:29950"/>
        <dbReference type="ChEBI" id="CHEBI:50058"/>
        <dbReference type="ChEBI" id="CHEBI:57783"/>
        <dbReference type="ChEBI" id="CHEBI:58349"/>
        <dbReference type="EC" id="1.8.1.9"/>
    </reaction>
</comment>
<evidence type="ECO:0000256" key="3">
    <source>
        <dbReference type="ARBA" id="ARBA00048132"/>
    </source>
</evidence>
<dbReference type="EMBL" id="JAGFWR010000004">
    <property type="protein sequence ID" value="MBO4161329.1"/>
    <property type="molecule type" value="Genomic_DNA"/>
</dbReference>
<feature type="domain" description="FAD/NAD(P)-binding" evidence="4">
    <location>
        <begin position="22"/>
        <end position="304"/>
    </location>
</feature>
<reference evidence="6 7" key="1">
    <citation type="submission" date="2021-03" db="EMBL/GenBank/DDBJ databases">
        <authorList>
            <person name="Lee D.-H."/>
        </authorList>
    </citation>
    <scope>NUCLEOTIDE SEQUENCE [LARGE SCALE GENOMIC DNA]</scope>
    <source>
        <strain evidence="6 7">MMS20-R2-23</strain>
    </source>
</reference>
<dbReference type="InterPro" id="IPR029063">
    <property type="entry name" value="SAM-dependent_MTases_sf"/>
</dbReference>
<evidence type="ECO:0000313" key="7">
    <source>
        <dbReference type="Proteomes" id="UP000671399"/>
    </source>
</evidence>
<keyword evidence="2" id="KW-0560">Oxidoreductase</keyword>
<dbReference type="SUPFAM" id="SSF53335">
    <property type="entry name" value="S-adenosyl-L-methionine-dependent methyltransferases"/>
    <property type="match status" value="1"/>
</dbReference>
<proteinExistence type="predicted"/>
<dbReference type="PRINTS" id="PR00469">
    <property type="entry name" value="PNDRDTASEII"/>
</dbReference>
<dbReference type="Gene3D" id="3.40.50.150">
    <property type="entry name" value="Vaccinia Virus protein VP39"/>
    <property type="match status" value="1"/>
</dbReference>
<comment type="caution">
    <text evidence="6">The sequence shown here is derived from an EMBL/GenBank/DDBJ whole genome shotgun (WGS) entry which is preliminary data.</text>
</comment>
<evidence type="ECO:0000256" key="2">
    <source>
        <dbReference type="ARBA" id="ARBA00023002"/>
    </source>
</evidence>
<dbReference type="InterPro" id="IPR023753">
    <property type="entry name" value="FAD/NAD-binding_dom"/>
</dbReference>
<dbReference type="RefSeq" id="WP_208566991.1">
    <property type="nucleotide sequence ID" value="NZ_JAGFWR010000004.1"/>
</dbReference>
<keyword evidence="7" id="KW-1185">Reference proteome</keyword>
<organism evidence="6 7">
    <name type="scientific">Micromonospora antibiotica</name>
    <dbReference type="NCBI Taxonomy" id="2807623"/>
    <lineage>
        <taxon>Bacteria</taxon>
        <taxon>Bacillati</taxon>
        <taxon>Actinomycetota</taxon>
        <taxon>Actinomycetes</taxon>
        <taxon>Micromonosporales</taxon>
        <taxon>Micromonosporaceae</taxon>
        <taxon>Micromonospora</taxon>
    </lineage>
</organism>